<dbReference type="Proteomes" id="UP001218218">
    <property type="component" value="Unassembled WGS sequence"/>
</dbReference>
<sequence>MNRNKGCQGGTRAPAAPVMYVHQPHIGEVISVSANGRSASTHAHVVRSQLAVLEMTVSPLLLMDCRRQTAMVNIPKFWGYLFHKFVDGDVMKMLIRFQRDPGVTEGEVVLAKSSRLPSKVVQVKAKSNYLAHFFRDFALIWDVDGFYCDGKKQKSGSAVLAYEALRVHPKSMIAGLIASLMILGPDRPTSHSIDNWGLFPGSLNINMPGPSIELQTWLTNSVDVLFVMDGACFLGFKYPPDRFERSIGP</sequence>
<dbReference type="EMBL" id="JARIHO010000113">
    <property type="protein sequence ID" value="KAJ7302705.1"/>
    <property type="molecule type" value="Genomic_DNA"/>
</dbReference>
<dbReference type="AlphaFoldDB" id="A0AAD6Z062"/>
<protein>
    <submittedName>
        <fullName evidence="1">Uncharacterized protein</fullName>
    </submittedName>
</protein>
<evidence type="ECO:0000313" key="2">
    <source>
        <dbReference type="Proteomes" id="UP001218218"/>
    </source>
</evidence>
<keyword evidence="2" id="KW-1185">Reference proteome</keyword>
<proteinExistence type="predicted"/>
<organism evidence="1 2">
    <name type="scientific">Mycena albidolilacea</name>
    <dbReference type="NCBI Taxonomy" id="1033008"/>
    <lineage>
        <taxon>Eukaryota</taxon>
        <taxon>Fungi</taxon>
        <taxon>Dikarya</taxon>
        <taxon>Basidiomycota</taxon>
        <taxon>Agaricomycotina</taxon>
        <taxon>Agaricomycetes</taxon>
        <taxon>Agaricomycetidae</taxon>
        <taxon>Agaricales</taxon>
        <taxon>Marasmiineae</taxon>
        <taxon>Mycenaceae</taxon>
        <taxon>Mycena</taxon>
    </lineage>
</organism>
<comment type="caution">
    <text evidence="1">The sequence shown here is derived from an EMBL/GenBank/DDBJ whole genome shotgun (WGS) entry which is preliminary data.</text>
</comment>
<evidence type="ECO:0000313" key="1">
    <source>
        <dbReference type="EMBL" id="KAJ7302705.1"/>
    </source>
</evidence>
<accession>A0AAD6Z062</accession>
<name>A0AAD6Z062_9AGAR</name>
<gene>
    <name evidence="1" type="ORF">DFH08DRAFT_826447</name>
</gene>
<reference evidence="1" key="1">
    <citation type="submission" date="2023-03" db="EMBL/GenBank/DDBJ databases">
        <title>Massive genome expansion in bonnet fungi (Mycena s.s.) driven by repeated elements and novel gene families across ecological guilds.</title>
        <authorList>
            <consortium name="Lawrence Berkeley National Laboratory"/>
            <person name="Harder C.B."/>
            <person name="Miyauchi S."/>
            <person name="Viragh M."/>
            <person name="Kuo A."/>
            <person name="Thoen E."/>
            <person name="Andreopoulos B."/>
            <person name="Lu D."/>
            <person name="Skrede I."/>
            <person name="Drula E."/>
            <person name="Henrissat B."/>
            <person name="Morin E."/>
            <person name="Kohler A."/>
            <person name="Barry K."/>
            <person name="LaButti K."/>
            <person name="Morin E."/>
            <person name="Salamov A."/>
            <person name="Lipzen A."/>
            <person name="Mereny Z."/>
            <person name="Hegedus B."/>
            <person name="Baldrian P."/>
            <person name="Stursova M."/>
            <person name="Weitz H."/>
            <person name="Taylor A."/>
            <person name="Grigoriev I.V."/>
            <person name="Nagy L.G."/>
            <person name="Martin F."/>
            <person name="Kauserud H."/>
        </authorList>
    </citation>
    <scope>NUCLEOTIDE SEQUENCE</scope>
    <source>
        <strain evidence="1">CBHHK002</strain>
    </source>
</reference>